<evidence type="ECO:0000256" key="1">
    <source>
        <dbReference type="SAM" id="SignalP"/>
    </source>
</evidence>
<reference evidence="2 3" key="1">
    <citation type="submission" date="2021-03" db="EMBL/GenBank/DDBJ databases">
        <title>Sequencing the genomes of 1000 actinobacteria strains.</title>
        <authorList>
            <person name="Klenk H.-P."/>
        </authorList>
    </citation>
    <scope>NUCLEOTIDE SEQUENCE [LARGE SCALE GENOMIC DNA]</scope>
    <source>
        <strain evidence="2 3">DSM 40843</strain>
    </source>
</reference>
<gene>
    <name evidence="2" type="ORF">JOF59_003108</name>
</gene>
<evidence type="ECO:0000313" key="2">
    <source>
        <dbReference type="EMBL" id="MBP2360708.1"/>
    </source>
</evidence>
<dbReference type="EMBL" id="JAGINS010000001">
    <property type="protein sequence ID" value="MBP2360708.1"/>
    <property type="molecule type" value="Genomic_DNA"/>
</dbReference>
<dbReference type="GeneID" id="97343203"/>
<sequence length="185" mass="18420">MSSVRRTLTCFAVAGAAVAAMGVTAPVAIAAEPPAVKVAAGADAETRAIAASMSATAAAAATLCGSAYELTDAKALPSATTRYGTLFFYTNANTTSACAFMDNNTSGSANYMDLRIWAGNNTAGADVDKGNFSSYAGPVYSSTAAAGGRCVGLSALMKNEAGTSNLINWKGGYIFSAGAGSECTS</sequence>
<organism evidence="2 3">
    <name type="scientific">Streptomyces clavifer</name>
    <dbReference type="NCBI Taxonomy" id="68188"/>
    <lineage>
        <taxon>Bacteria</taxon>
        <taxon>Bacillati</taxon>
        <taxon>Actinomycetota</taxon>
        <taxon>Actinomycetes</taxon>
        <taxon>Kitasatosporales</taxon>
        <taxon>Streptomycetaceae</taxon>
        <taxon>Streptomyces</taxon>
    </lineage>
</organism>
<comment type="caution">
    <text evidence="2">The sequence shown here is derived from an EMBL/GenBank/DDBJ whole genome shotgun (WGS) entry which is preliminary data.</text>
</comment>
<dbReference type="InterPro" id="IPR006311">
    <property type="entry name" value="TAT_signal"/>
</dbReference>
<evidence type="ECO:0000313" key="3">
    <source>
        <dbReference type="Proteomes" id="UP001519311"/>
    </source>
</evidence>
<proteinExistence type="predicted"/>
<protein>
    <recommendedName>
        <fullName evidence="4">Spore-associated protein A</fullName>
    </recommendedName>
</protein>
<name>A0ABS4V9W4_9ACTN</name>
<keyword evidence="1" id="KW-0732">Signal</keyword>
<dbReference type="PROSITE" id="PS51318">
    <property type="entry name" value="TAT"/>
    <property type="match status" value="1"/>
</dbReference>
<feature type="chain" id="PRO_5046937076" description="Spore-associated protein A" evidence="1">
    <location>
        <begin position="31"/>
        <end position="185"/>
    </location>
</feature>
<dbReference type="Proteomes" id="UP001519311">
    <property type="component" value="Unassembled WGS sequence"/>
</dbReference>
<keyword evidence="3" id="KW-1185">Reference proteome</keyword>
<dbReference type="RefSeq" id="WP_209470275.1">
    <property type="nucleotide sequence ID" value="NZ_BMWJ01000008.1"/>
</dbReference>
<accession>A0ABS4V9W4</accession>
<feature type="signal peptide" evidence="1">
    <location>
        <begin position="1"/>
        <end position="30"/>
    </location>
</feature>
<evidence type="ECO:0008006" key="4">
    <source>
        <dbReference type="Google" id="ProtNLM"/>
    </source>
</evidence>